<organism evidence="6 7">
    <name type="scientific">Ataeniobius toweri</name>
    <dbReference type="NCBI Taxonomy" id="208326"/>
    <lineage>
        <taxon>Eukaryota</taxon>
        <taxon>Metazoa</taxon>
        <taxon>Chordata</taxon>
        <taxon>Craniata</taxon>
        <taxon>Vertebrata</taxon>
        <taxon>Euteleostomi</taxon>
        <taxon>Actinopterygii</taxon>
        <taxon>Neopterygii</taxon>
        <taxon>Teleostei</taxon>
        <taxon>Neoteleostei</taxon>
        <taxon>Acanthomorphata</taxon>
        <taxon>Ovalentaria</taxon>
        <taxon>Atherinomorphae</taxon>
        <taxon>Cyprinodontiformes</taxon>
        <taxon>Goodeidae</taxon>
        <taxon>Ataeniobius</taxon>
    </lineage>
</organism>
<keyword evidence="7" id="KW-1185">Reference proteome</keyword>
<name>A0ABU7C1Z2_9TELE</name>
<evidence type="ECO:0000313" key="7">
    <source>
        <dbReference type="Proteomes" id="UP001345963"/>
    </source>
</evidence>
<dbReference type="PANTHER" id="PTHR31183:SF1">
    <property type="entry name" value="CILIA- AND FLAGELLA-ASSOCIATED PROTEIN 53"/>
    <property type="match status" value="1"/>
</dbReference>
<evidence type="ECO:0000256" key="5">
    <source>
        <dbReference type="SAM" id="MobiDB-lite"/>
    </source>
</evidence>
<dbReference type="PANTHER" id="PTHR31183">
    <property type="entry name" value="TRICHOPLEIN KERATIN FILAMENT-BINDING PROTEIN FAMILY MEMBER"/>
    <property type="match status" value="1"/>
</dbReference>
<protein>
    <submittedName>
        <fullName evidence="6">Uncharacterized protein</fullName>
    </submittedName>
</protein>
<evidence type="ECO:0000256" key="1">
    <source>
        <dbReference type="ARBA" id="ARBA00004138"/>
    </source>
</evidence>
<dbReference type="EMBL" id="JAHUTI010077381">
    <property type="protein sequence ID" value="MED6256624.1"/>
    <property type="molecule type" value="Genomic_DNA"/>
</dbReference>
<gene>
    <name evidence="6" type="ORF">ATANTOWER_031044</name>
</gene>
<proteinExistence type="predicted"/>
<keyword evidence="4" id="KW-0175">Coiled coil</keyword>
<keyword evidence="3" id="KW-0966">Cell projection</keyword>
<reference evidence="6 7" key="1">
    <citation type="submission" date="2021-07" db="EMBL/GenBank/DDBJ databases">
        <authorList>
            <person name="Palmer J.M."/>
        </authorList>
    </citation>
    <scope>NUCLEOTIDE SEQUENCE [LARGE SCALE GENOMIC DNA]</scope>
    <source>
        <strain evidence="6 7">AT_MEX2019</strain>
        <tissue evidence="6">Muscle</tissue>
    </source>
</reference>
<comment type="caution">
    <text evidence="6">The sequence shown here is derived from an EMBL/GenBank/DDBJ whole genome shotgun (WGS) entry which is preliminary data.</text>
</comment>
<evidence type="ECO:0000256" key="4">
    <source>
        <dbReference type="SAM" id="Coils"/>
    </source>
</evidence>
<comment type="subcellular location">
    <subcellularLocation>
        <location evidence="1">Cell projection</location>
        <location evidence="1">Cilium</location>
    </subcellularLocation>
</comment>
<accession>A0ABU7C1Z2</accession>
<dbReference type="Proteomes" id="UP001345963">
    <property type="component" value="Unassembled WGS sequence"/>
</dbReference>
<evidence type="ECO:0000256" key="2">
    <source>
        <dbReference type="ARBA" id="ARBA00023069"/>
    </source>
</evidence>
<evidence type="ECO:0000256" key="3">
    <source>
        <dbReference type="ARBA" id="ARBA00023273"/>
    </source>
</evidence>
<dbReference type="InterPro" id="IPR043596">
    <property type="entry name" value="CFAP53/TCHP"/>
</dbReference>
<feature type="compositionally biased region" description="Basic and acidic residues" evidence="5">
    <location>
        <begin position="14"/>
        <end position="25"/>
    </location>
</feature>
<feature type="region of interest" description="Disordered" evidence="5">
    <location>
        <begin position="1"/>
        <end position="25"/>
    </location>
</feature>
<feature type="coiled-coil region" evidence="4">
    <location>
        <begin position="70"/>
        <end position="130"/>
    </location>
</feature>
<evidence type="ECO:0000313" key="6">
    <source>
        <dbReference type="EMBL" id="MED6256624.1"/>
    </source>
</evidence>
<keyword evidence="2" id="KW-0969">Cilium</keyword>
<sequence length="178" mass="20865">MVSVSQIAKSPPLRPKDHLIQQTRRQKEARDQVLEFSRDVQSCDIKASWLKNSERRLVRGAVERRVQAELQQHEADISERRHRLRQLLEAEEKQLLQELEEMKETTVERLAKMRERAKVLKEKRESERIQVVSEKMDQLFRSWSLEWTGTKTFSQKGPLSACVLKAPDPVVLIPTNTI</sequence>